<dbReference type="Gene3D" id="3.30.200.60">
    <property type="entry name" value="Peptidase C65 Otubain, subdomain 1"/>
    <property type="match status" value="1"/>
</dbReference>
<organism evidence="9 10">
    <name type="scientific">Trichosporon asahii var. asahii (strain ATCC 90039 / CBS 2479 / JCM 2466 / KCTC 7840 / NBRC 103889/ NCYC 2677 / UAMH 7654)</name>
    <name type="common">Yeast</name>
    <dbReference type="NCBI Taxonomy" id="1186058"/>
    <lineage>
        <taxon>Eukaryota</taxon>
        <taxon>Fungi</taxon>
        <taxon>Dikarya</taxon>
        <taxon>Basidiomycota</taxon>
        <taxon>Agaricomycotina</taxon>
        <taxon>Tremellomycetes</taxon>
        <taxon>Trichosporonales</taxon>
        <taxon>Trichosporonaceae</taxon>
        <taxon>Trichosporon</taxon>
    </lineage>
</organism>
<evidence type="ECO:0000256" key="6">
    <source>
        <dbReference type="ARBA" id="ARBA00022807"/>
    </source>
</evidence>
<feature type="region of interest" description="Disordered" evidence="7">
    <location>
        <begin position="332"/>
        <end position="463"/>
    </location>
</feature>
<dbReference type="RefSeq" id="XP_014182317.1">
    <property type="nucleotide sequence ID" value="XM_014326842.1"/>
</dbReference>
<protein>
    <recommendedName>
        <fullName evidence="2">ubiquitinyl hydrolase 1</fullName>
        <ecNumber evidence="2">3.4.19.12</ecNumber>
    </recommendedName>
</protein>
<evidence type="ECO:0000259" key="8">
    <source>
        <dbReference type="PROSITE" id="PS50802"/>
    </source>
</evidence>
<dbReference type="AlphaFoldDB" id="J6F1X2"/>
<dbReference type="PANTHER" id="PTHR12931:SF15">
    <property type="entry name" value="UBIQUITIN THIOESTERASE OTUBAIN-LIKE"/>
    <property type="match status" value="1"/>
</dbReference>
<dbReference type="VEuPathDB" id="FungiDB:A1Q1_07830"/>
<dbReference type="EMBL" id="ALBS01000078">
    <property type="protein sequence ID" value="EJT50964.1"/>
    <property type="molecule type" value="Genomic_DNA"/>
</dbReference>
<dbReference type="EC" id="3.4.19.12" evidence="2"/>
<feature type="region of interest" description="Disordered" evidence="7">
    <location>
        <begin position="1"/>
        <end position="61"/>
    </location>
</feature>
<feature type="compositionally biased region" description="Low complexity" evidence="7">
    <location>
        <begin position="34"/>
        <end position="47"/>
    </location>
</feature>
<reference evidence="9 10" key="1">
    <citation type="journal article" date="2012" name="Eukaryot. Cell">
        <title>Draft genome sequence of CBS 2479, the standard type strain of Trichosporon asahii.</title>
        <authorList>
            <person name="Yang R.Y."/>
            <person name="Li H.T."/>
            <person name="Zhu H."/>
            <person name="Zhou G.P."/>
            <person name="Wang M."/>
            <person name="Wang L."/>
        </authorList>
    </citation>
    <scope>NUCLEOTIDE SEQUENCE [LARGE SCALE GENOMIC DNA]</scope>
    <source>
        <strain evidence="10">ATCC 90039 / CBS 2479 / JCM 2466 / KCTC 7840 / NCYC 2677 / UAMH 7654</strain>
    </source>
</reference>
<dbReference type="CDD" id="cd22749">
    <property type="entry name" value="Otubain_C65"/>
    <property type="match status" value="1"/>
</dbReference>
<evidence type="ECO:0000256" key="1">
    <source>
        <dbReference type="ARBA" id="ARBA00000707"/>
    </source>
</evidence>
<evidence type="ECO:0000313" key="9">
    <source>
        <dbReference type="EMBL" id="EJT50964.1"/>
    </source>
</evidence>
<evidence type="ECO:0000256" key="5">
    <source>
        <dbReference type="ARBA" id="ARBA00022801"/>
    </source>
</evidence>
<dbReference type="GO" id="GO:0071108">
    <property type="term" value="P:protein K48-linked deubiquitination"/>
    <property type="evidence" value="ECO:0007669"/>
    <property type="project" value="TreeGrafter"/>
</dbReference>
<dbReference type="PROSITE" id="PS50802">
    <property type="entry name" value="OTU"/>
    <property type="match status" value="1"/>
</dbReference>
<evidence type="ECO:0000313" key="10">
    <source>
        <dbReference type="Proteomes" id="UP000002748"/>
    </source>
</evidence>
<dbReference type="OrthoDB" id="18915at2759"/>
<feature type="compositionally biased region" description="Low complexity" evidence="7">
    <location>
        <begin position="338"/>
        <end position="355"/>
    </location>
</feature>
<dbReference type="InterPro" id="IPR038765">
    <property type="entry name" value="Papain-like_cys_pep_sf"/>
</dbReference>
<name>J6F1X2_TRIAS</name>
<sequence>MGWLNKVFGASKDDKRPPTSPTSGSSRPKPKPKPTSASGTSTPAAGSHSRSESRTGGNANAANAAPMSEFMASAMAAADAGMTWENQGGYASGARTPRPERVIDETTALSSLTDQEIARLTEGIQADVLKQTAFTLAYLLRILYAPSPKDDAEAALAVINATLPSMQSAGFQADLVEEFMDPLIGAVSSFVSPSPGNEPTEYSLLQLLQDPERSNYIVVALRLITGAYIRTHEERFAAFLFSPVTFEPISPEQFAREEVEPCGKEADNVQITALASALRMPVRVAYLDQSQGDDVWLEVGDNAASEDARPLTLLPGHFDVVTKDNMHAALARQEREGAAAAAQPQGKSPVKSKSPPSSPKKVRPPQEGLHIVASTEAPPAGSSTAGASSSATGAGLAPAEPPSSHSSAQVEPPSPRSNLSPQTTNSPPRSPQPAAARASGEKDAADAPTQDDDDDGRKVTENV</sequence>
<dbReference type="GeneID" id="25991342"/>
<dbReference type="InterPro" id="IPR042468">
    <property type="entry name" value="Peptidase_C65_otubain_sub1"/>
</dbReference>
<dbReference type="InterPro" id="IPR003323">
    <property type="entry name" value="OTU_dom"/>
</dbReference>
<comment type="caution">
    <text evidence="9">The sequence shown here is derived from an EMBL/GenBank/DDBJ whole genome shotgun (WGS) entry which is preliminary data.</text>
</comment>
<feature type="domain" description="OTU" evidence="8">
    <location>
        <begin position="202"/>
        <end position="324"/>
    </location>
</feature>
<dbReference type="InterPro" id="IPR042467">
    <property type="entry name" value="Peptidase_C65_otubain_sub2"/>
</dbReference>
<evidence type="ECO:0000256" key="3">
    <source>
        <dbReference type="ARBA" id="ARBA00022670"/>
    </source>
</evidence>
<evidence type="ECO:0000256" key="2">
    <source>
        <dbReference type="ARBA" id="ARBA00012759"/>
    </source>
</evidence>
<keyword evidence="5" id="KW-0378">Hydrolase</keyword>
<dbReference type="GO" id="GO:0005634">
    <property type="term" value="C:nucleus"/>
    <property type="evidence" value="ECO:0007669"/>
    <property type="project" value="TreeGrafter"/>
</dbReference>
<dbReference type="Pfam" id="PF10275">
    <property type="entry name" value="Peptidase_C65"/>
    <property type="match status" value="1"/>
</dbReference>
<dbReference type="GO" id="GO:0006508">
    <property type="term" value="P:proteolysis"/>
    <property type="evidence" value="ECO:0007669"/>
    <property type="project" value="UniProtKB-KW"/>
</dbReference>
<dbReference type="InterPro" id="IPR019400">
    <property type="entry name" value="Peptidase_C65_otubain"/>
</dbReference>
<dbReference type="Gene3D" id="1.20.1300.20">
    <property type="entry name" value="Peptidase C65 Otubain, subdomain 2"/>
    <property type="match status" value="1"/>
</dbReference>
<gene>
    <name evidence="9" type="ORF">A1Q1_07830</name>
</gene>
<dbReference type="KEGG" id="tasa:A1Q1_07830"/>
<keyword evidence="6" id="KW-0788">Thiol protease</keyword>
<comment type="catalytic activity">
    <reaction evidence="1">
        <text>Thiol-dependent hydrolysis of ester, thioester, amide, peptide and isopeptide bonds formed by the C-terminal Gly of ubiquitin (a 76-residue protein attached to proteins as an intracellular targeting signal).</text>
        <dbReference type="EC" id="3.4.19.12"/>
    </reaction>
</comment>
<proteinExistence type="predicted"/>
<accession>J6F1X2</accession>
<dbReference type="SUPFAM" id="SSF54001">
    <property type="entry name" value="Cysteine proteinases"/>
    <property type="match status" value="1"/>
</dbReference>
<dbReference type="GO" id="GO:0004843">
    <property type="term" value="F:cysteine-type deubiquitinase activity"/>
    <property type="evidence" value="ECO:0007669"/>
    <property type="project" value="UniProtKB-EC"/>
</dbReference>
<dbReference type="Proteomes" id="UP000002748">
    <property type="component" value="Unassembled WGS sequence"/>
</dbReference>
<keyword evidence="3" id="KW-0645">Protease</keyword>
<feature type="compositionally biased region" description="Polar residues" evidence="7">
    <location>
        <begin position="416"/>
        <end position="425"/>
    </location>
</feature>
<evidence type="ECO:0000256" key="4">
    <source>
        <dbReference type="ARBA" id="ARBA00022786"/>
    </source>
</evidence>
<dbReference type="GO" id="GO:0043130">
    <property type="term" value="F:ubiquitin binding"/>
    <property type="evidence" value="ECO:0007669"/>
    <property type="project" value="TreeGrafter"/>
</dbReference>
<feature type="compositionally biased region" description="Low complexity" evidence="7">
    <location>
        <begin position="377"/>
        <end position="408"/>
    </location>
</feature>
<dbReference type="HOGENOM" id="CLU_590773_0_0_1"/>
<evidence type="ECO:0000256" key="7">
    <source>
        <dbReference type="SAM" id="MobiDB-lite"/>
    </source>
</evidence>
<dbReference type="PANTHER" id="PTHR12931">
    <property type="entry name" value="UBIQUITIN THIOLESTERASE PROTEIN OTUB"/>
    <property type="match status" value="1"/>
</dbReference>
<keyword evidence="4" id="KW-0833">Ubl conjugation pathway</keyword>